<dbReference type="NCBIfam" id="TIGR01509">
    <property type="entry name" value="HAD-SF-IA-v3"/>
    <property type="match status" value="1"/>
</dbReference>
<dbReference type="Pfam" id="PF13419">
    <property type="entry name" value="HAD_2"/>
    <property type="match status" value="1"/>
</dbReference>
<dbReference type="GO" id="GO:0003824">
    <property type="term" value="F:catalytic activity"/>
    <property type="evidence" value="ECO:0007669"/>
    <property type="project" value="UniProtKB-ARBA"/>
</dbReference>
<evidence type="ECO:0000256" key="1">
    <source>
        <dbReference type="ARBA" id="ARBA00001946"/>
    </source>
</evidence>
<keyword evidence="3" id="KW-0460">Magnesium</keyword>
<dbReference type="SFLD" id="SFLDS00003">
    <property type="entry name" value="Haloacid_Dehalogenase"/>
    <property type="match status" value="1"/>
</dbReference>
<dbReference type="InterPro" id="IPR023198">
    <property type="entry name" value="PGP-like_dom2"/>
</dbReference>
<dbReference type="EMBL" id="CAEZWC010000004">
    <property type="protein sequence ID" value="CAB4641000.1"/>
    <property type="molecule type" value="Genomic_DNA"/>
</dbReference>
<proteinExistence type="predicted"/>
<dbReference type="SFLD" id="SFLDG01129">
    <property type="entry name" value="C1.5:_HAD__Beta-PGM__Phosphata"/>
    <property type="match status" value="1"/>
</dbReference>
<dbReference type="InterPro" id="IPR036412">
    <property type="entry name" value="HAD-like_sf"/>
</dbReference>
<dbReference type="AlphaFoldDB" id="A0A6J6D771"/>
<dbReference type="PANTHER" id="PTHR46193:SF18">
    <property type="entry name" value="HEXITOL PHOSPHATASE B"/>
    <property type="match status" value="1"/>
</dbReference>
<evidence type="ECO:0000313" key="7">
    <source>
        <dbReference type="EMBL" id="CAB4966220.1"/>
    </source>
</evidence>
<evidence type="ECO:0000256" key="4">
    <source>
        <dbReference type="ARBA" id="ARBA00023277"/>
    </source>
</evidence>
<dbReference type="InterPro" id="IPR041492">
    <property type="entry name" value="HAD_2"/>
</dbReference>
<evidence type="ECO:0000256" key="3">
    <source>
        <dbReference type="ARBA" id="ARBA00022842"/>
    </source>
</evidence>
<sequence>MSAILFDMDGTIIDSEPLWLQAEIQVMAELGCHWDEQDQINCLGGPMERTEKYMQDRSGNVKPYGYFGQRLNEVMKLKFVKDLELIPNALELITKSKEAGLKTALVTASGRELMNSALTRFPENSFDIAISRDDVANSKPHPEPYLMAAERLKVKIDECLVLEDSMTGVRAGLDSGAQVVAISHIISIANEKNLRVISNLTEITFKQLVEWYPFLDRAVRHDR</sequence>
<evidence type="ECO:0000313" key="6">
    <source>
        <dbReference type="EMBL" id="CAB4641000.1"/>
    </source>
</evidence>
<accession>A0A6J6D771</accession>
<dbReference type="InterPro" id="IPR023214">
    <property type="entry name" value="HAD_sf"/>
</dbReference>
<dbReference type="Gene3D" id="1.10.150.240">
    <property type="entry name" value="Putative phosphatase, domain 2"/>
    <property type="match status" value="1"/>
</dbReference>
<dbReference type="EMBL" id="CAFBNV010000069">
    <property type="protein sequence ID" value="CAB4966220.1"/>
    <property type="molecule type" value="Genomic_DNA"/>
</dbReference>
<dbReference type="Gene3D" id="3.40.50.1000">
    <property type="entry name" value="HAD superfamily/HAD-like"/>
    <property type="match status" value="1"/>
</dbReference>
<dbReference type="SUPFAM" id="SSF56784">
    <property type="entry name" value="HAD-like"/>
    <property type="match status" value="1"/>
</dbReference>
<name>A0A6J6D771_9ZZZZ</name>
<dbReference type="PANTHER" id="PTHR46193">
    <property type="entry name" value="6-PHOSPHOGLUCONATE PHOSPHATASE"/>
    <property type="match status" value="1"/>
</dbReference>
<keyword evidence="2" id="KW-0479">Metal-binding</keyword>
<dbReference type="PRINTS" id="PR00413">
    <property type="entry name" value="HADHALOGNASE"/>
</dbReference>
<dbReference type="EMBL" id="CAEZTE010000015">
    <property type="protein sequence ID" value="CAB4559652.1"/>
    <property type="molecule type" value="Genomic_DNA"/>
</dbReference>
<dbReference type="GO" id="GO:0046872">
    <property type="term" value="F:metal ion binding"/>
    <property type="evidence" value="ECO:0007669"/>
    <property type="project" value="UniProtKB-KW"/>
</dbReference>
<reference evidence="5" key="1">
    <citation type="submission" date="2020-05" db="EMBL/GenBank/DDBJ databases">
        <authorList>
            <person name="Chiriac C."/>
            <person name="Salcher M."/>
            <person name="Ghai R."/>
            <person name="Kavagutti S V."/>
        </authorList>
    </citation>
    <scope>NUCLEOTIDE SEQUENCE</scope>
</reference>
<gene>
    <name evidence="5" type="ORF">UFOPK1599_00463</name>
    <name evidence="6" type="ORF">UFOPK2179_00114</name>
    <name evidence="7" type="ORF">UFOPK3883_00811</name>
</gene>
<evidence type="ECO:0000313" key="5">
    <source>
        <dbReference type="EMBL" id="CAB4559652.1"/>
    </source>
</evidence>
<organism evidence="5">
    <name type="scientific">freshwater metagenome</name>
    <dbReference type="NCBI Taxonomy" id="449393"/>
    <lineage>
        <taxon>unclassified sequences</taxon>
        <taxon>metagenomes</taxon>
        <taxon>ecological metagenomes</taxon>
    </lineage>
</organism>
<dbReference type="InterPro" id="IPR006439">
    <property type="entry name" value="HAD-SF_hydro_IA"/>
</dbReference>
<dbReference type="InterPro" id="IPR051600">
    <property type="entry name" value="Beta-PGM-like"/>
</dbReference>
<keyword evidence="4" id="KW-0119">Carbohydrate metabolism</keyword>
<dbReference type="SFLD" id="SFLDG01135">
    <property type="entry name" value="C1.5.6:_HAD__Beta-PGM__Phospha"/>
    <property type="match status" value="1"/>
</dbReference>
<evidence type="ECO:0000256" key="2">
    <source>
        <dbReference type="ARBA" id="ARBA00022723"/>
    </source>
</evidence>
<dbReference type="CDD" id="cd07505">
    <property type="entry name" value="HAD_BPGM-like"/>
    <property type="match status" value="1"/>
</dbReference>
<comment type="cofactor">
    <cofactor evidence="1">
        <name>Mg(2+)</name>
        <dbReference type="ChEBI" id="CHEBI:18420"/>
    </cofactor>
</comment>
<protein>
    <submittedName>
        <fullName evidence="5">Unannotated protein</fullName>
    </submittedName>
</protein>